<evidence type="ECO:0000259" key="2">
    <source>
        <dbReference type="Pfam" id="PF05199"/>
    </source>
</evidence>
<dbReference type="InterPro" id="IPR012132">
    <property type="entry name" value="GMC_OxRdtase"/>
</dbReference>
<reference evidence="3" key="2">
    <citation type="submission" date="2020-09" db="EMBL/GenBank/DDBJ databases">
        <authorList>
            <person name="Sun Q."/>
            <person name="Zhou Y."/>
        </authorList>
    </citation>
    <scope>NUCLEOTIDE SEQUENCE</scope>
    <source>
        <strain evidence="3">CGMCC 1.15179</strain>
    </source>
</reference>
<evidence type="ECO:0000313" key="4">
    <source>
        <dbReference type="Proteomes" id="UP000625210"/>
    </source>
</evidence>
<dbReference type="AlphaFoldDB" id="A0A8J2VFH5"/>
<comment type="similarity">
    <text evidence="1">Belongs to the GMC oxidoreductase family.</text>
</comment>
<dbReference type="Gene3D" id="3.30.410.40">
    <property type="match status" value="1"/>
</dbReference>
<keyword evidence="4" id="KW-1185">Reference proteome</keyword>
<organism evidence="3 4">
    <name type="scientific">Marinithermofilum abyssi</name>
    <dbReference type="NCBI Taxonomy" id="1571185"/>
    <lineage>
        <taxon>Bacteria</taxon>
        <taxon>Bacillati</taxon>
        <taxon>Bacillota</taxon>
        <taxon>Bacilli</taxon>
        <taxon>Bacillales</taxon>
        <taxon>Thermoactinomycetaceae</taxon>
        <taxon>Marinithermofilum</taxon>
    </lineage>
</organism>
<feature type="domain" description="Glucose-methanol-choline oxidoreductase C-terminal" evidence="2">
    <location>
        <begin position="9"/>
        <end position="123"/>
    </location>
</feature>
<dbReference type="InterPro" id="IPR007867">
    <property type="entry name" value="GMC_OxRtase_C"/>
</dbReference>
<comment type="caution">
    <text evidence="3">The sequence shown here is derived from an EMBL/GenBank/DDBJ whole genome shotgun (WGS) entry which is preliminary data.</text>
</comment>
<dbReference type="Gene3D" id="3.50.50.60">
    <property type="entry name" value="FAD/NAD(P)-binding domain"/>
    <property type="match status" value="1"/>
</dbReference>
<dbReference type="InterPro" id="IPR036188">
    <property type="entry name" value="FAD/NAD-bd_sf"/>
</dbReference>
<evidence type="ECO:0000313" key="3">
    <source>
        <dbReference type="EMBL" id="GGE09083.1"/>
    </source>
</evidence>
<gene>
    <name evidence="3" type="ORF">GCM10011571_08040</name>
</gene>
<dbReference type="Pfam" id="PF05199">
    <property type="entry name" value="GMC_oxred_C"/>
    <property type="match status" value="1"/>
</dbReference>
<dbReference type="SUPFAM" id="SSF51905">
    <property type="entry name" value="FAD/NAD(P)-binding domain"/>
    <property type="match status" value="1"/>
</dbReference>
<sequence>MQIELADEGFLENPADLEAVKNIYRIYIKKIASRLAAIDPAYQLLSPSLEIIDDDTKLEEFIKENFEHNHHQQGSLRMAPFEKEGVVDRRGRVHGVRDLIIADASIVPFTVDGNTSATAYLIGFTIAQQLLKQKRRRGSFIDSLDRFEE</sequence>
<dbReference type="EMBL" id="BMHQ01000002">
    <property type="protein sequence ID" value="GGE09083.1"/>
    <property type="molecule type" value="Genomic_DNA"/>
</dbReference>
<accession>A0A8J2VFH5</accession>
<dbReference type="Proteomes" id="UP000625210">
    <property type="component" value="Unassembled WGS sequence"/>
</dbReference>
<dbReference type="PANTHER" id="PTHR11552:SF147">
    <property type="entry name" value="CHOLINE DEHYDROGENASE, MITOCHONDRIAL"/>
    <property type="match status" value="1"/>
</dbReference>
<reference evidence="3" key="1">
    <citation type="journal article" date="2014" name="Int. J. Syst. Evol. Microbiol.">
        <title>Complete genome sequence of Corynebacterium casei LMG S-19264T (=DSM 44701T), isolated from a smear-ripened cheese.</title>
        <authorList>
            <consortium name="US DOE Joint Genome Institute (JGI-PGF)"/>
            <person name="Walter F."/>
            <person name="Albersmeier A."/>
            <person name="Kalinowski J."/>
            <person name="Ruckert C."/>
        </authorList>
    </citation>
    <scope>NUCLEOTIDE SEQUENCE</scope>
    <source>
        <strain evidence="3">CGMCC 1.15179</strain>
    </source>
</reference>
<protein>
    <recommendedName>
        <fullName evidence="2">Glucose-methanol-choline oxidoreductase C-terminal domain-containing protein</fullName>
    </recommendedName>
</protein>
<dbReference type="GO" id="GO:0016614">
    <property type="term" value="F:oxidoreductase activity, acting on CH-OH group of donors"/>
    <property type="evidence" value="ECO:0007669"/>
    <property type="project" value="InterPro"/>
</dbReference>
<name>A0A8J2VFH5_9BACL</name>
<proteinExistence type="inferred from homology"/>
<dbReference type="PANTHER" id="PTHR11552">
    <property type="entry name" value="GLUCOSE-METHANOL-CHOLINE GMC OXIDOREDUCTASE"/>
    <property type="match status" value="1"/>
</dbReference>
<dbReference type="GO" id="GO:0050660">
    <property type="term" value="F:flavin adenine dinucleotide binding"/>
    <property type="evidence" value="ECO:0007669"/>
    <property type="project" value="InterPro"/>
</dbReference>
<evidence type="ECO:0000256" key="1">
    <source>
        <dbReference type="ARBA" id="ARBA00010790"/>
    </source>
</evidence>